<name>A0A229P488_9BACL</name>
<feature type="region of interest" description="Disordered" evidence="1">
    <location>
        <begin position="99"/>
        <end position="119"/>
    </location>
</feature>
<feature type="region of interest" description="Disordered" evidence="1">
    <location>
        <begin position="54"/>
        <end position="83"/>
    </location>
</feature>
<dbReference type="Proteomes" id="UP000215145">
    <property type="component" value="Unassembled WGS sequence"/>
</dbReference>
<dbReference type="EMBL" id="NMUQ01000001">
    <property type="protein sequence ID" value="OXM16679.1"/>
    <property type="molecule type" value="Genomic_DNA"/>
</dbReference>
<proteinExistence type="predicted"/>
<evidence type="ECO:0000313" key="3">
    <source>
        <dbReference type="Proteomes" id="UP000215145"/>
    </source>
</evidence>
<comment type="caution">
    <text evidence="2">The sequence shown here is derived from an EMBL/GenBank/DDBJ whole genome shotgun (WGS) entry which is preliminary data.</text>
</comment>
<dbReference type="RefSeq" id="WP_089523763.1">
    <property type="nucleotide sequence ID" value="NZ_NMUQ01000001.1"/>
</dbReference>
<evidence type="ECO:0000313" key="2">
    <source>
        <dbReference type="EMBL" id="OXM16679.1"/>
    </source>
</evidence>
<sequence>MKLGSLVVGGVAGAAMALYVARKRPGMAAAASVAVNQLWSGAVRRSLSGMIKKNISGDRSAVHEHDSRSTAAPRQDTGNSGASDAQAWAQIAALVSSDPAAKKETEKIMSEAGASPPLH</sequence>
<feature type="compositionally biased region" description="Polar residues" evidence="1">
    <location>
        <begin position="69"/>
        <end position="81"/>
    </location>
</feature>
<feature type="compositionally biased region" description="Basic and acidic residues" evidence="1">
    <location>
        <begin position="100"/>
        <end position="109"/>
    </location>
</feature>
<protein>
    <submittedName>
        <fullName evidence="2">Uncharacterized protein</fullName>
    </submittedName>
</protein>
<evidence type="ECO:0000256" key="1">
    <source>
        <dbReference type="SAM" id="MobiDB-lite"/>
    </source>
</evidence>
<dbReference type="OrthoDB" id="2679423at2"/>
<organism evidence="2 3">
    <name type="scientific">Paenibacillus herberti</name>
    <dbReference type="NCBI Taxonomy" id="1619309"/>
    <lineage>
        <taxon>Bacteria</taxon>
        <taxon>Bacillati</taxon>
        <taxon>Bacillota</taxon>
        <taxon>Bacilli</taxon>
        <taxon>Bacillales</taxon>
        <taxon>Paenibacillaceae</taxon>
        <taxon>Paenibacillus</taxon>
    </lineage>
</organism>
<reference evidence="2 3" key="1">
    <citation type="submission" date="2017-07" db="EMBL/GenBank/DDBJ databases">
        <title>Paenibacillus herberti R33 genome sequencing and assembly.</title>
        <authorList>
            <person name="Su W."/>
        </authorList>
    </citation>
    <scope>NUCLEOTIDE SEQUENCE [LARGE SCALE GENOMIC DNA]</scope>
    <source>
        <strain evidence="2 3">R33</strain>
    </source>
</reference>
<gene>
    <name evidence="2" type="ORF">CGZ75_08470</name>
</gene>
<keyword evidence="3" id="KW-1185">Reference proteome</keyword>
<dbReference type="AlphaFoldDB" id="A0A229P488"/>
<accession>A0A229P488</accession>